<name>A0AC60NZL3_IXOPE</name>
<protein>
    <submittedName>
        <fullName evidence="1">Uncharacterized protein</fullName>
    </submittedName>
</protein>
<accession>A0AC60NZL3</accession>
<dbReference type="EMBL" id="JABSTQ010011340">
    <property type="protein sequence ID" value="KAG0412516.1"/>
    <property type="molecule type" value="Genomic_DNA"/>
</dbReference>
<keyword evidence="2" id="KW-1185">Reference proteome</keyword>
<sequence>MMQQEESAKCAEEPLGLNDSSEPEGYRLIDVSCIKVLMSALLCPECVGSSLDLTESGKGIHLEFVVLCATCGEVARALHSVNIGDTRQNELAARIGLSARDSGLSHVSAEQRDEMQHRGRGSCCASRKANCKDGQAIASIFRAAAAAKCLEDRLTKYPAAASLVGFLPVAPLIPTPFHSEVYEYIND</sequence>
<evidence type="ECO:0000313" key="1">
    <source>
        <dbReference type="EMBL" id="KAG0412516.1"/>
    </source>
</evidence>
<organism evidence="1 2">
    <name type="scientific">Ixodes persulcatus</name>
    <name type="common">Taiga tick</name>
    <dbReference type="NCBI Taxonomy" id="34615"/>
    <lineage>
        <taxon>Eukaryota</taxon>
        <taxon>Metazoa</taxon>
        <taxon>Ecdysozoa</taxon>
        <taxon>Arthropoda</taxon>
        <taxon>Chelicerata</taxon>
        <taxon>Arachnida</taxon>
        <taxon>Acari</taxon>
        <taxon>Parasitiformes</taxon>
        <taxon>Ixodida</taxon>
        <taxon>Ixodoidea</taxon>
        <taxon>Ixodidae</taxon>
        <taxon>Ixodinae</taxon>
        <taxon>Ixodes</taxon>
    </lineage>
</organism>
<proteinExistence type="predicted"/>
<gene>
    <name evidence="1" type="ORF">HPB47_010352</name>
</gene>
<comment type="caution">
    <text evidence="1">The sequence shown here is derived from an EMBL/GenBank/DDBJ whole genome shotgun (WGS) entry which is preliminary data.</text>
</comment>
<reference evidence="1 2" key="1">
    <citation type="journal article" date="2020" name="Cell">
        <title>Large-Scale Comparative Analyses of Tick Genomes Elucidate Their Genetic Diversity and Vector Capacities.</title>
        <authorList>
            <consortium name="Tick Genome and Microbiome Consortium (TIGMIC)"/>
            <person name="Jia N."/>
            <person name="Wang J."/>
            <person name="Shi W."/>
            <person name="Du L."/>
            <person name="Sun Y."/>
            <person name="Zhan W."/>
            <person name="Jiang J.F."/>
            <person name="Wang Q."/>
            <person name="Zhang B."/>
            <person name="Ji P."/>
            <person name="Bell-Sakyi L."/>
            <person name="Cui X.M."/>
            <person name="Yuan T.T."/>
            <person name="Jiang B.G."/>
            <person name="Yang W.F."/>
            <person name="Lam T.T."/>
            <person name="Chang Q.C."/>
            <person name="Ding S.J."/>
            <person name="Wang X.J."/>
            <person name="Zhu J.G."/>
            <person name="Ruan X.D."/>
            <person name="Zhao L."/>
            <person name="Wei J.T."/>
            <person name="Ye R.Z."/>
            <person name="Que T.C."/>
            <person name="Du C.H."/>
            <person name="Zhou Y.H."/>
            <person name="Cheng J.X."/>
            <person name="Dai P.F."/>
            <person name="Guo W.B."/>
            <person name="Han X.H."/>
            <person name="Huang E.J."/>
            <person name="Li L.F."/>
            <person name="Wei W."/>
            <person name="Gao Y.C."/>
            <person name="Liu J.Z."/>
            <person name="Shao H.Z."/>
            <person name="Wang X."/>
            <person name="Wang C.C."/>
            <person name="Yang T.C."/>
            <person name="Huo Q.B."/>
            <person name="Li W."/>
            <person name="Chen H.Y."/>
            <person name="Chen S.E."/>
            <person name="Zhou L.G."/>
            <person name="Ni X.B."/>
            <person name="Tian J.H."/>
            <person name="Sheng Y."/>
            <person name="Liu T."/>
            <person name="Pan Y.S."/>
            <person name="Xia L.Y."/>
            <person name="Li J."/>
            <person name="Zhao F."/>
            <person name="Cao W.C."/>
        </authorList>
    </citation>
    <scope>NUCLEOTIDE SEQUENCE [LARGE SCALE GENOMIC DNA]</scope>
    <source>
        <strain evidence="1">Iper-2018</strain>
    </source>
</reference>
<dbReference type="Proteomes" id="UP000805193">
    <property type="component" value="Unassembled WGS sequence"/>
</dbReference>
<evidence type="ECO:0000313" key="2">
    <source>
        <dbReference type="Proteomes" id="UP000805193"/>
    </source>
</evidence>